<reference evidence="1" key="1">
    <citation type="submission" date="2023-05" db="EMBL/GenBank/DDBJ databases">
        <authorList>
            <person name="Stuckert A."/>
        </authorList>
    </citation>
    <scope>NUCLEOTIDE SEQUENCE</scope>
</reference>
<dbReference type="EMBL" id="CATNWA010004911">
    <property type="protein sequence ID" value="CAI9548930.1"/>
    <property type="molecule type" value="Genomic_DNA"/>
</dbReference>
<name>A0ABN9BMN3_9NEOB</name>
<sequence length="65" mass="7218">WGPYAEVYRNIYPGALWCLHSVDQGEATLKSATKHPSIQGRTDNSWGPWAIGIMGPHSNHTQKSL</sequence>
<protein>
    <submittedName>
        <fullName evidence="1">Uncharacterized protein</fullName>
    </submittedName>
</protein>
<keyword evidence="2" id="KW-1185">Reference proteome</keyword>
<dbReference type="Proteomes" id="UP001162483">
    <property type="component" value="Unassembled WGS sequence"/>
</dbReference>
<evidence type="ECO:0000313" key="2">
    <source>
        <dbReference type="Proteomes" id="UP001162483"/>
    </source>
</evidence>
<feature type="non-terminal residue" evidence="1">
    <location>
        <position position="1"/>
    </location>
</feature>
<accession>A0ABN9BMN3</accession>
<comment type="caution">
    <text evidence="1">The sequence shown here is derived from an EMBL/GenBank/DDBJ whole genome shotgun (WGS) entry which is preliminary data.</text>
</comment>
<organism evidence="1 2">
    <name type="scientific">Staurois parvus</name>
    <dbReference type="NCBI Taxonomy" id="386267"/>
    <lineage>
        <taxon>Eukaryota</taxon>
        <taxon>Metazoa</taxon>
        <taxon>Chordata</taxon>
        <taxon>Craniata</taxon>
        <taxon>Vertebrata</taxon>
        <taxon>Euteleostomi</taxon>
        <taxon>Amphibia</taxon>
        <taxon>Batrachia</taxon>
        <taxon>Anura</taxon>
        <taxon>Neobatrachia</taxon>
        <taxon>Ranoidea</taxon>
        <taxon>Ranidae</taxon>
        <taxon>Staurois</taxon>
    </lineage>
</organism>
<evidence type="ECO:0000313" key="1">
    <source>
        <dbReference type="EMBL" id="CAI9548930.1"/>
    </source>
</evidence>
<gene>
    <name evidence="1" type="ORF">SPARVUS_LOCUS3252004</name>
</gene>
<proteinExistence type="predicted"/>